<feature type="coiled-coil region" evidence="1">
    <location>
        <begin position="126"/>
        <end position="159"/>
    </location>
</feature>
<dbReference type="AlphaFoldDB" id="A0A6C0KXA0"/>
<organism evidence="2">
    <name type="scientific">viral metagenome</name>
    <dbReference type="NCBI Taxonomy" id="1070528"/>
    <lineage>
        <taxon>unclassified sequences</taxon>
        <taxon>metagenomes</taxon>
        <taxon>organismal metagenomes</taxon>
    </lineage>
</organism>
<reference evidence="2" key="1">
    <citation type="journal article" date="2020" name="Nature">
        <title>Giant virus diversity and host interactions through global metagenomics.</title>
        <authorList>
            <person name="Schulz F."/>
            <person name="Roux S."/>
            <person name="Paez-Espino D."/>
            <person name="Jungbluth S."/>
            <person name="Walsh D.A."/>
            <person name="Denef V.J."/>
            <person name="McMahon K.D."/>
            <person name="Konstantinidis K.T."/>
            <person name="Eloe-Fadrosh E.A."/>
            <person name="Kyrpides N.C."/>
            <person name="Woyke T."/>
        </authorList>
    </citation>
    <scope>NUCLEOTIDE SEQUENCE</scope>
    <source>
        <strain evidence="2">GVMAG-S-ERX555907-102</strain>
    </source>
</reference>
<sequence length="219" mass="25579">MVVGRVSGNGSVTKQIGGLNLEVGRRENRNLKYDYFRLRILYERVLFQLRPPMTLYNEGEFEFFMSSMPNVLTLTRVLNNQDTFFINDQTQLNSYKYQGGLVDKYIFVTNRLVDTIKQAMSEYIKIRNLENENSELKSYKEILENREKLLEYLEQQQNTGHLFSANATLQVEYKLKLWYAVYMERHGPPGDGVFNSELLAEIIEELVASGQVSEDELIF</sequence>
<proteinExistence type="predicted"/>
<evidence type="ECO:0000313" key="2">
    <source>
        <dbReference type="EMBL" id="QHU22595.1"/>
    </source>
</evidence>
<protein>
    <submittedName>
        <fullName evidence="2">Uncharacterized protein</fullName>
    </submittedName>
</protein>
<name>A0A6C0KXA0_9ZZZZ</name>
<evidence type="ECO:0000256" key="1">
    <source>
        <dbReference type="SAM" id="Coils"/>
    </source>
</evidence>
<accession>A0A6C0KXA0</accession>
<dbReference type="EMBL" id="MN741012">
    <property type="protein sequence ID" value="QHU22595.1"/>
    <property type="molecule type" value="Genomic_DNA"/>
</dbReference>
<keyword evidence="1" id="KW-0175">Coiled coil</keyword>